<dbReference type="RefSeq" id="XP_033699758.1">
    <property type="nucleotide sequence ID" value="XM_033843867.1"/>
</dbReference>
<feature type="region of interest" description="Disordered" evidence="1">
    <location>
        <begin position="202"/>
        <end position="230"/>
    </location>
</feature>
<sequence length="326" mass="35067">MGIAEQQLWQKQGQACWVADQVFSSPDALPPPPTRTPFLPIPPFRGLAAFRCAAGTGAPTELSASPPDSRRCLPGQGKSPPLFPVRTRAAGTYLGPPGPLEGTHREPRRGQSSSRGHRALRVGTAAKWIRGADGPRPKALLRRHLGPPPRIGLAFPPGREWVRGGGVLPVSPTATDDRRRPRCAWERGGLLAAGFSPFQRGCARPRSAVPRAPGRGRGSRRPAGSAWTERGRRLAALSPVEPPGKKAGAQQDGWVWIVVLFFLFVAFLGTKKKAQPFTPLHLHLSGPEARPQRLGGTETTVRPAPHNPGWVGRAPALLQTQHNQNS</sequence>
<dbReference type="OrthoDB" id="9809728at2759"/>
<keyword evidence="2" id="KW-0472">Membrane</keyword>
<keyword evidence="2" id="KW-1133">Transmembrane helix</keyword>
<evidence type="ECO:0000256" key="1">
    <source>
        <dbReference type="SAM" id="MobiDB-lite"/>
    </source>
</evidence>
<keyword evidence="2" id="KW-0812">Transmembrane</keyword>
<protein>
    <submittedName>
        <fullName evidence="4">Uncharacterized protein LOC117308878</fullName>
    </submittedName>
</protein>
<name>A0A6J3QCD9_TURTR</name>
<keyword evidence="3" id="KW-1185">Reference proteome</keyword>
<feature type="region of interest" description="Disordered" evidence="1">
    <location>
        <begin position="282"/>
        <end position="309"/>
    </location>
</feature>
<dbReference type="Proteomes" id="UP000245320">
    <property type="component" value="Chromosome 18"/>
</dbReference>
<evidence type="ECO:0000256" key="2">
    <source>
        <dbReference type="SAM" id="Phobius"/>
    </source>
</evidence>
<evidence type="ECO:0000313" key="3">
    <source>
        <dbReference type="Proteomes" id="UP000245320"/>
    </source>
</evidence>
<dbReference type="AlphaFoldDB" id="A0A6J3QCD9"/>
<reference evidence="4" key="1">
    <citation type="submission" date="2025-08" db="UniProtKB">
        <authorList>
            <consortium name="RefSeq"/>
        </authorList>
    </citation>
    <scope>IDENTIFICATION</scope>
    <source>
        <tissue evidence="4">Spleen</tissue>
    </source>
</reference>
<feature type="transmembrane region" description="Helical" evidence="2">
    <location>
        <begin position="253"/>
        <end position="270"/>
    </location>
</feature>
<gene>
    <name evidence="4" type="primary">LOC117308878</name>
</gene>
<feature type="region of interest" description="Disordered" evidence="1">
    <location>
        <begin position="57"/>
        <end position="119"/>
    </location>
</feature>
<feature type="compositionally biased region" description="Low complexity" evidence="1">
    <location>
        <begin position="204"/>
        <end position="213"/>
    </location>
</feature>
<dbReference type="InParanoid" id="A0A6J3QCD9"/>
<accession>A0A6J3QCD9</accession>
<proteinExistence type="predicted"/>
<evidence type="ECO:0000313" key="4">
    <source>
        <dbReference type="RefSeq" id="XP_033699758.1"/>
    </source>
</evidence>
<organism evidence="3 4">
    <name type="scientific">Tursiops truncatus</name>
    <name type="common">Atlantic bottle-nosed dolphin</name>
    <name type="synonym">Delphinus truncatus</name>
    <dbReference type="NCBI Taxonomy" id="9739"/>
    <lineage>
        <taxon>Eukaryota</taxon>
        <taxon>Metazoa</taxon>
        <taxon>Chordata</taxon>
        <taxon>Craniata</taxon>
        <taxon>Vertebrata</taxon>
        <taxon>Euteleostomi</taxon>
        <taxon>Mammalia</taxon>
        <taxon>Eutheria</taxon>
        <taxon>Laurasiatheria</taxon>
        <taxon>Artiodactyla</taxon>
        <taxon>Whippomorpha</taxon>
        <taxon>Cetacea</taxon>
        <taxon>Odontoceti</taxon>
        <taxon>Delphinidae</taxon>
        <taxon>Tursiops</taxon>
    </lineage>
</organism>